<accession>A0A8S3GDF0</accession>
<evidence type="ECO:0000313" key="2">
    <source>
        <dbReference type="EMBL" id="CAF5159326.1"/>
    </source>
</evidence>
<evidence type="ECO:0008006" key="4">
    <source>
        <dbReference type="Google" id="ProtNLM"/>
    </source>
</evidence>
<dbReference type="Proteomes" id="UP000681967">
    <property type="component" value="Unassembled WGS sequence"/>
</dbReference>
<comment type="caution">
    <text evidence="2">The sequence shown here is derived from an EMBL/GenBank/DDBJ whole genome shotgun (WGS) entry which is preliminary data.</text>
</comment>
<dbReference type="NCBIfam" id="TIGR00756">
    <property type="entry name" value="PPR"/>
    <property type="match status" value="1"/>
</dbReference>
<dbReference type="GO" id="GO:0003723">
    <property type="term" value="F:RNA binding"/>
    <property type="evidence" value="ECO:0007669"/>
    <property type="project" value="InterPro"/>
</dbReference>
<dbReference type="Pfam" id="PF01535">
    <property type="entry name" value="PPR"/>
    <property type="match status" value="1"/>
</dbReference>
<dbReference type="Gene3D" id="1.25.40.10">
    <property type="entry name" value="Tetratricopeptide repeat domain"/>
    <property type="match status" value="2"/>
</dbReference>
<dbReference type="GO" id="GO:0009451">
    <property type="term" value="P:RNA modification"/>
    <property type="evidence" value="ECO:0007669"/>
    <property type="project" value="InterPro"/>
</dbReference>
<dbReference type="Pfam" id="PF13812">
    <property type="entry name" value="PPR_3"/>
    <property type="match status" value="1"/>
</dbReference>
<feature type="non-terminal residue" evidence="2">
    <location>
        <position position="1"/>
    </location>
</feature>
<protein>
    <recommendedName>
        <fullName evidence="4">Pentatricopeptide repeat-containing protein</fullName>
    </recommendedName>
</protein>
<dbReference type="PROSITE" id="PS51375">
    <property type="entry name" value="PPR"/>
    <property type="match status" value="1"/>
</dbReference>
<name>A0A8S3GDF0_9BILA</name>
<sequence length="161" mass="18600">MNGYNLNGESWKCFKIFEEMKEKDVIPDEIEWNILIGACSKSGMLHHCQYIVNQIPLNIQNKIRTQNALIDMWVNIDFRYQSVNRLFIFFCLRKGKCGSIEKAKNVFNLVVDRDTITYTAMINAFALNGMGTQAVELYREMPNNLRNHVSQICVLNACSHA</sequence>
<gene>
    <name evidence="2" type="ORF">BYL167_LOCUS74131</name>
</gene>
<dbReference type="InterPro" id="IPR046960">
    <property type="entry name" value="PPR_At4g14850-like_plant"/>
</dbReference>
<dbReference type="AlphaFoldDB" id="A0A8S3GDF0"/>
<evidence type="ECO:0000313" key="3">
    <source>
        <dbReference type="Proteomes" id="UP000681967"/>
    </source>
</evidence>
<organism evidence="2 3">
    <name type="scientific">Rotaria magnacalcarata</name>
    <dbReference type="NCBI Taxonomy" id="392030"/>
    <lineage>
        <taxon>Eukaryota</taxon>
        <taxon>Metazoa</taxon>
        <taxon>Spiralia</taxon>
        <taxon>Gnathifera</taxon>
        <taxon>Rotifera</taxon>
        <taxon>Eurotatoria</taxon>
        <taxon>Bdelloidea</taxon>
        <taxon>Philodinida</taxon>
        <taxon>Philodinidae</taxon>
        <taxon>Rotaria</taxon>
    </lineage>
</organism>
<dbReference type="InterPro" id="IPR002885">
    <property type="entry name" value="PPR_rpt"/>
</dbReference>
<feature type="repeat" description="PPR" evidence="1">
    <location>
        <begin position="114"/>
        <end position="144"/>
    </location>
</feature>
<reference evidence="2" key="1">
    <citation type="submission" date="2021-02" db="EMBL/GenBank/DDBJ databases">
        <authorList>
            <person name="Nowell W R."/>
        </authorList>
    </citation>
    <scope>NUCLEOTIDE SEQUENCE</scope>
</reference>
<dbReference type="PANTHER" id="PTHR47926">
    <property type="entry name" value="PENTATRICOPEPTIDE REPEAT-CONTAINING PROTEIN"/>
    <property type="match status" value="1"/>
</dbReference>
<dbReference type="InterPro" id="IPR011990">
    <property type="entry name" value="TPR-like_helical_dom_sf"/>
</dbReference>
<proteinExistence type="predicted"/>
<evidence type="ECO:0000256" key="1">
    <source>
        <dbReference type="PROSITE-ProRule" id="PRU00708"/>
    </source>
</evidence>
<dbReference type="EMBL" id="CAJOBH010264226">
    <property type="protein sequence ID" value="CAF5159326.1"/>
    <property type="molecule type" value="Genomic_DNA"/>
</dbReference>